<evidence type="ECO:0000256" key="12">
    <source>
        <dbReference type="ARBA" id="ARBA00077136"/>
    </source>
</evidence>
<dbReference type="InterPro" id="IPR016181">
    <property type="entry name" value="Acyl_CoA_acyltransferase"/>
</dbReference>
<accession>A0A1H9BXP3</accession>
<evidence type="ECO:0000256" key="11">
    <source>
        <dbReference type="ARBA" id="ARBA00074372"/>
    </source>
</evidence>
<dbReference type="SUPFAM" id="SSF55729">
    <property type="entry name" value="Acyl-CoA N-acyltransferases (Nat)"/>
    <property type="match status" value="1"/>
</dbReference>
<dbReference type="InterPro" id="IPR042221">
    <property type="entry name" value="Leu/Phe-tRNA_Trfase_N"/>
</dbReference>
<evidence type="ECO:0000256" key="1">
    <source>
        <dbReference type="ARBA" id="ARBA00004496"/>
    </source>
</evidence>
<evidence type="ECO:0000256" key="10">
    <source>
        <dbReference type="ARBA" id="ARBA00066767"/>
    </source>
</evidence>
<comment type="catalytic activity">
    <reaction evidence="5 15">
        <text>L-phenylalanyl-tRNA(Phe) + an N-terminal L-alpha-aminoacyl-[protein] = an N-terminal L-phenylalanyl-L-alpha-aminoacyl-[protein] + tRNA(Phe)</text>
        <dbReference type="Rhea" id="RHEA:43632"/>
        <dbReference type="Rhea" id="RHEA-COMP:9668"/>
        <dbReference type="Rhea" id="RHEA-COMP:9699"/>
        <dbReference type="Rhea" id="RHEA-COMP:10636"/>
        <dbReference type="Rhea" id="RHEA-COMP:10637"/>
        <dbReference type="ChEBI" id="CHEBI:78442"/>
        <dbReference type="ChEBI" id="CHEBI:78531"/>
        <dbReference type="ChEBI" id="CHEBI:78597"/>
        <dbReference type="ChEBI" id="CHEBI:83561"/>
        <dbReference type="EC" id="2.3.2.6"/>
    </reaction>
</comment>
<comment type="function">
    <text evidence="8 15">Functions in the N-end rule pathway of protein degradation where it conjugates Leu, Phe and, less efficiently, Met from aminoacyl-tRNAs to the N-termini of proteins containing an N-terminal arginine or lysine.</text>
</comment>
<reference evidence="16 17" key="1">
    <citation type="submission" date="2016-10" db="EMBL/GenBank/DDBJ databases">
        <authorList>
            <person name="de Groot N.N."/>
        </authorList>
    </citation>
    <scope>NUCLEOTIDE SEQUENCE [LARGE SCALE GENOMIC DNA]</scope>
    <source>
        <strain evidence="16 17">DSM 21035</strain>
    </source>
</reference>
<comment type="catalytic activity">
    <reaction evidence="7 15">
        <text>N-terminal L-lysyl-[protein] + L-leucyl-tRNA(Leu) = N-terminal L-leucyl-L-lysyl-[protein] + tRNA(Leu) + H(+)</text>
        <dbReference type="Rhea" id="RHEA:12340"/>
        <dbReference type="Rhea" id="RHEA-COMP:9613"/>
        <dbReference type="Rhea" id="RHEA-COMP:9622"/>
        <dbReference type="Rhea" id="RHEA-COMP:12670"/>
        <dbReference type="Rhea" id="RHEA-COMP:12671"/>
        <dbReference type="ChEBI" id="CHEBI:15378"/>
        <dbReference type="ChEBI" id="CHEBI:65249"/>
        <dbReference type="ChEBI" id="CHEBI:78442"/>
        <dbReference type="ChEBI" id="CHEBI:78494"/>
        <dbReference type="ChEBI" id="CHEBI:133043"/>
        <dbReference type="EC" id="2.3.2.6"/>
    </reaction>
</comment>
<dbReference type="Pfam" id="PF03588">
    <property type="entry name" value="Leu_Phe_trans"/>
    <property type="match status" value="1"/>
</dbReference>
<dbReference type="PANTHER" id="PTHR30098:SF2">
    <property type="entry name" value="LEUCYL_PHENYLALANYL-TRNA--PROTEIN TRANSFERASE"/>
    <property type="match status" value="1"/>
</dbReference>
<evidence type="ECO:0000256" key="2">
    <source>
        <dbReference type="ARBA" id="ARBA00022490"/>
    </source>
</evidence>
<dbReference type="EC" id="2.3.2.6" evidence="10 15"/>
<dbReference type="RefSeq" id="WP_092575473.1">
    <property type="nucleotide sequence ID" value="NZ_FOFN01000001.1"/>
</dbReference>
<keyword evidence="17" id="KW-1185">Reference proteome</keyword>
<evidence type="ECO:0000256" key="14">
    <source>
        <dbReference type="ARBA" id="ARBA00083640"/>
    </source>
</evidence>
<name>A0A1H9BXP3_9FLAO</name>
<dbReference type="STRING" id="419940.SAMN05421824_0727"/>
<dbReference type="Gene3D" id="3.30.70.3550">
    <property type="entry name" value="Leucyl/phenylalanyl-tRNA-protein transferase, N-terminal domain"/>
    <property type="match status" value="1"/>
</dbReference>
<proteinExistence type="inferred from homology"/>
<comment type="subcellular location">
    <subcellularLocation>
        <location evidence="1 15">Cytoplasm</location>
    </subcellularLocation>
</comment>
<dbReference type="EMBL" id="FOFN01000001">
    <property type="protein sequence ID" value="SEP93168.1"/>
    <property type="molecule type" value="Genomic_DNA"/>
</dbReference>
<dbReference type="GO" id="GO:0008914">
    <property type="term" value="F:leucyl-tRNA--protein transferase activity"/>
    <property type="evidence" value="ECO:0007669"/>
    <property type="project" value="UniProtKB-UniRule"/>
</dbReference>
<evidence type="ECO:0000256" key="7">
    <source>
        <dbReference type="ARBA" id="ARBA00051538"/>
    </source>
</evidence>
<dbReference type="InterPro" id="IPR042203">
    <property type="entry name" value="Leu/Phe-tRNA_Trfase_C"/>
</dbReference>
<keyword evidence="3 15" id="KW-0808">Transferase</keyword>
<comment type="catalytic activity">
    <reaction evidence="6 15">
        <text>N-terminal L-arginyl-[protein] + L-leucyl-tRNA(Leu) = N-terminal L-leucyl-L-arginyl-[protein] + tRNA(Leu) + H(+)</text>
        <dbReference type="Rhea" id="RHEA:50416"/>
        <dbReference type="Rhea" id="RHEA-COMP:9613"/>
        <dbReference type="Rhea" id="RHEA-COMP:9622"/>
        <dbReference type="Rhea" id="RHEA-COMP:12672"/>
        <dbReference type="Rhea" id="RHEA-COMP:12673"/>
        <dbReference type="ChEBI" id="CHEBI:15378"/>
        <dbReference type="ChEBI" id="CHEBI:64719"/>
        <dbReference type="ChEBI" id="CHEBI:78442"/>
        <dbReference type="ChEBI" id="CHEBI:78494"/>
        <dbReference type="ChEBI" id="CHEBI:133044"/>
        <dbReference type="EC" id="2.3.2.6"/>
    </reaction>
</comment>
<evidence type="ECO:0000256" key="4">
    <source>
        <dbReference type="ARBA" id="ARBA00023315"/>
    </source>
</evidence>
<dbReference type="InterPro" id="IPR004616">
    <property type="entry name" value="Leu/Phe-tRNA_Trfase"/>
</dbReference>
<dbReference type="GO" id="GO:0030163">
    <property type="term" value="P:protein catabolic process"/>
    <property type="evidence" value="ECO:0007669"/>
    <property type="project" value="UniProtKB-UniRule"/>
</dbReference>
<dbReference type="Gene3D" id="3.40.630.70">
    <property type="entry name" value="Leucyl/phenylalanyl-tRNA-protein transferase, C-terminal domain"/>
    <property type="match status" value="1"/>
</dbReference>
<evidence type="ECO:0000256" key="9">
    <source>
        <dbReference type="ARBA" id="ARBA00061535"/>
    </source>
</evidence>
<dbReference type="FunFam" id="3.30.70.3550:FF:000001">
    <property type="entry name" value="Leucyl/phenylalanyl-tRNA--protein transferase"/>
    <property type="match status" value="1"/>
</dbReference>
<evidence type="ECO:0000313" key="16">
    <source>
        <dbReference type="EMBL" id="SEP93168.1"/>
    </source>
</evidence>
<comment type="similarity">
    <text evidence="9 15">Belongs to the L/F-transferase family.</text>
</comment>
<sequence length="209" mass="23379">MKFLTEDLWFPNVSEASEDGILAIGGDLSVARLLLAYRSGIFPWFETDEPILWWSPDPRFVLFPKKLKVSKSMRQVLRNKNYTVTVNKAFVDVIKACAKAKRGGQTGTWITQNMINAFTELHNLGYAKSVEVWKSDDLVGGLYGIDLGNGIFTGESMFATESNASKVGFITFVQNTDYKLIDCQVFTNHLASLGAEEISRDAFLKFLKG</sequence>
<dbReference type="Proteomes" id="UP000198999">
    <property type="component" value="Unassembled WGS sequence"/>
</dbReference>
<keyword evidence="2 15" id="KW-0963">Cytoplasm</keyword>
<evidence type="ECO:0000256" key="8">
    <source>
        <dbReference type="ARBA" id="ARBA00054043"/>
    </source>
</evidence>
<evidence type="ECO:0000256" key="15">
    <source>
        <dbReference type="HAMAP-Rule" id="MF_00688"/>
    </source>
</evidence>
<evidence type="ECO:0000313" key="17">
    <source>
        <dbReference type="Proteomes" id="UP000198999"/>
    </source>
</evidence>
<keyword evidence="4 15" id="KW-0012">Acyltransferase</keyword>
<organism evidence="16 17">
    <name type="scientific">Hyunsoonleella jejuensis</name>
    <dbReference type="NCBI Taxonomy" id="419940"/>
    <lineage>
        <taxon>Bacteria</taxon>
        <taxon>Pseudomonadati</taxon>
        <taxon>Bacteroidota</taxon>
        <taxon>Flavobacteriia</taxon>
        <taxon>Flavobacteriales</taxon>
        <taxon>Flavobacteriaceae</taxon>
    </lineage>
</organism>
<gene>
    <name evidence="15" type="primary">aat</name>
    <name evidence="16" type="ORF">SAMN05421824_0727</name>
</gene>
<dbReference type="HAMAP" id="MF_00688">
    <property type="entry name" value="Leu_Phe_trans"/>
    <property type="match status" value="1"/>
</dbReference>
<dbReference type="NCBIfam" id="TIGR00667">
    <property type="entry name" value="aat"/>
    <property type="match status" value="1"/>
</dbReference>
<evidence type="ECO:0000256" key="6">
    <source>
        <dbReference type="ARBA" id="ARBA00050652"/>
    </source>
</evidence>
<evidence type="ECO:0000256" key="5">
    <source>
        <dbReference type="ARBA" id="ARBA00050607"/>
    </source>
</evidence>
<dbReference type="OrthoDB" id="9790282at2"/>
<dbReference type="PANTHER" id="PTHR30098">
    <property type="entry name" value="LEUCYL/PHENYLALANYL-TRNA--PROTEIN TRANSFERASE"/>
    <property type="match status" value="1"/>
</dbReference>
<evidence type="ECO:0000256" key="13">
    <source>
        <dbReference type="ARBA" id="ARBA00077165"/>
    </source>
</evidence>
<dbReference type="AlphaFoldDB" id="A0A1H9BXP3"/>
<evidence type="ECO:0000256" key="3">
    <source>
        <dbReference type="ARBA" id="ARBA00022679"/>
    </source>
</evidence>
<dbReference type="GO" id="GO:0005737">
    <property type="term" value="C:cytoplasm"/>
    <property type="evidence" value="ECO:0007669"/>
    <property type="project" value="UniProtKB-SubCell"/>
</dbReference>
<protein>
    <recommendedName>
        <fullName evidence="11 15">Leucyl/phenylalanyl-tRNA--protein transferase</fullName>
        <ecNumber evidence="10 15">2.3.2.6</ecNumber>
    </recommendedName>
    <alternativeName>
        <fullName evidence="12 15">L/F-transferase</fullName>
    </alternativeName>
    <alternativeName>
        <fullName evidence="13 15">Leucyltransferase</fullName>
    </alternativeName>
    <alternativeName>
        <fullName evidence="14 15">Phenyalanyltransferase</fullName>
    </alternativeName>
</protein>